<organism evidence="2 3">
    <name type="scientific">Cirrhinus mrigala</name>
    <name type="common">Mrigala</name>
    <dbReference type="NCBI Taxonomy" id="683832"/>
    <lineage>
        <taxon>Eukaryota</taxon>
        <taxon>Metazoa</taxon>
        <taxon>Chordata</taxon>
        <taxon>Craniata</taxon>
        <taxon>Vertebrata</taxon>
        <taxon>Euteleostomi</taxon>
        <taxon>Actinopterygii</taxon>
        <taxon>Neopterygii</taxon>
        <taxon>Teleostei</taxon>
        <taxon>Ostariophysi</taxon>
        <taxon>Cypriniformes</taxon>
        <taxon>Cyprinidae</taxon>
        <taxon>Labeoninae</taxon>
        <taxon>Labeonini</taxon>
        <taxon>Cirrhinus</taxon>
    </lineage>
</organism>
<feature type="compositionally biased region" description="Gly residues" evidence="1">
    <location>
        <begin position="70"/>
        <end position="82"/>
    </location>
</feature>
<protein>
    <submittedName>
        <fullName evidence="2">Uncharacterized protein</fullName>
    </submittedName>
</protein>
<evidence type="ECO:0000313" key="3">
    <source>
        <dbReference type="Proteomes" id="UP001529510"/>
    </source>
</evidence>
<name>A0ABD0QZ81_CIRMR</name>
<dbReference type="Proteomes" id="UP001529510">
    <property type="component" value="Unassembled WGS sequence"/>
</dbReference>
<sequence length="91" mass="9543">MTNRVLGGDDEGRSQGDKRKDHGRPDGDRRDLEQEEPGGTQATAMMTIHGVANRGRSHGRGRDNDSRGSTDGGRAGGGGARGGDGKPMSHF</sequence>
<feature type="region of interest" description="Disordered" evidence="1">
    <location>
        <begin position="1"/>
        <end position="91"/>
    </location>
</feature>
<keyword evidence="3" id="KW-1185">Reference proteome</keyword>
<comment type="caution">
    <text evidence="2">The sequence shown here is derived from an EMBL/GenBank/DDBJ whole genome shotgun (WGS) entry which is preliminary data.</text>
</comment>
<gene>
    <name evidence="2" type="ORF">M9458_014259</name>
</gene>
<feature type="non-terminal residue" evidence="2">
    <location>
        <position position="91"/>
    </location>
</feature>
<dbReference type="EMBL" id="JAMKFB020000006">
    <property type="protein sequence ID" value="KAL0191561.1"/>
    <property type="molecule type" value="Genomic_DNA"/>
</dbReference>
<accession>A0ABD0QZ81</accession>
<evidence type="ECO:0000256" key="1">
    <source>
        <dbReference type="SAM" id="MobiDB-lite"/>
    </source>
</evidence>
<reference evidence="2 3" key="1">
    <citation type="submission" date="2024-05" db="EMBL/GenBank/DDBJ databases">
        <title>Genome sequencing and assembly of Indian major carp, Cirrhinus mrigala (Hamilton, 1822).</title>
        <authorList>
            <person name="Mohindra V."/>
            <person name="Chowdhury L.M."/>
            <person name="Lal K."/>
            <person name="Jena J.K."/>
        </authorList>
    </citation>
    <scope>NUCLEOTIDE SEQUENCE [LARGE SCALE GENOMIC DNA]</scope>
    <source>
        <strain evidence="2">CM1030</strain>
        <tissue evidence="2">Blood</tissue>
    </source>
</reference>
<evidence type="ECO:0000313" key="2">
    <source>
        <dbReference type="EMBL" id="KAL0191561.1"/>
    </source>
</evidence>
<feature type="compositionally biased region" description="Basic and acidic residues" evidence="1">
    <location>
        <begin position="10"/>
        <end position="32"/>
    </location>
</feature>
<dbReference type="AlphaFoldDB" id="A0ABD0QZ81"/>
<proteinExistence type="predicted"/>